<protein>
    <submittedName>
        <fullName evidence="2">Uncharacterized protein</fullName>
    </submittedName>
</protein>
<organism evidence="2 3">
    <name type="scientific">Flavobacterium jejuense</name>
    <dbReference type="NCBI Taxonomy" id="1544455"/>
    <lineage>
        <taxon>Bacteria</taxon>
        <taxon>Pseudomonadati</taxon>
        <taxon>Bacteroidota</taxon>
        <taxon>Flavobacteriia</taxon>
        <taxon>Flavobacteriales</taxon>
        <taxon>Flavobacteriaceae</taxon>
        <taxon>Flavobacterium</taxon>
    </lineage>
</organism>
<accession>A0ABX0IP06</accession>
<proteinExistence type="predicted"/>
<evidence type="ECO:0000313" key="3">
    <source>
        <dbReference type="Proteomes" id="UP000817854"/>
    </source>
</evidence>
<reference evidence="3" key="1">
    <citation type="submission" date="2019-05" db="EMBL/GenBank/DDBJ databases">
        <title>Flavobacterium profundi sp. nov., isolated from a deep-sea seamount.</title>
        <authorList>
            <person name="Zhang D.-C."/>
        </authorList>
    </citation>
    <scope>NUCLEOTIDE SEQUENCE [LARGE SCALE GENOMIC DNA]</scope>
    <source>
        <strain evidence="3">EC11</strain>
    </source>
</reference>
<feature type="compositionally biased region" description="Basic and acidic residues" evidence="1">
    <location>
        <begin position="61"/>
        <end position="77"/>
    </location>
</feature>
<reference evidence="2 3" key="2">
    <citation type="submission" date="2019-05" db="EMBL/GenBank/DDBJ databases">
        <authorList>
            <person name="Lianzixin W."/>
        </authorList>
    </citation>
    <scope>NUCLEOTIDE SEQUENCE [LARGE SCALE GENOMIC DNA]</scope>
    <source>
        <strain evidence="2 3">EC11</strain>
    </source>
</reference>
<dbReference type="EMBL" id="VEVQ02000001">
    <property type="protein sequence ID" value="NHN24208.1"/>
    <property type="molecule type" value="Genomic_DNA"/>
</dbReference>
<comment type="caution">
    <text evidence="2">The sequence shown here is derived from an EMBL/GenBank/DDBJ whole genome shotgun (WGS) entry which is preliminary data.</text>
</comment>
<evidence type="ECO:0000256" key="1">
    <source>
        <dbReference type="SAM" id="MobiDB-lite"/>
    </source>
</evidence>
<gene>
    <name evidence="2" type="ORF">FIA58_000835</name>
</gene>
<feature type="region of interest" description="Disordered" evidence="1">
    <location>
        <begin position="38"/>
        <end position="77"/>
    </location>
</feature>
<dbReference type="PROSITE" id="PS51257">
    <property type="entry name" value="PROKAR_LIPOPROTEIN"/>
    <property type="match status" value="1"/>
</dbReference>
<dbReference type="Proteomes" id="UP000817854">
    <property type="component" value="Unassembled WGS sequence"/>
</dbReference>
<name>A0ABX0IP06_9FLAO</name>
<keyword evidence="3" id="KW-1185">Reference proteome</keyword>
<evidence type="ECO:0000313" key="2">
    <source>
        <dbReference type="EMBL" id="NHN24208.1"/>
    </source>
</evidence>
<reference evidence="2 3" key="3">
    <citation type="submission" date="2020-02" db="EMBL/GenBank/DDBJ databases">
        <title>Flavobacterium profundi sp. nov., isolated from a deep-sea seamount.</title>
        <authorList>
            <person name="Zhang D.-C."/>
        </authorList>
    </citation>
    <scope>NUCLEOTIDE SEQUENCE [LARGE SCALE GENOMIC DNA]</scope>
    <source>
        <strain evidence="2 3">EC11</strain>
    </source>
</reference>
<sequence>MKKVTVIIATLVILASVSCKEQKEEPTVVEKTETVVIEKEKQPEENDGTSLSISNDGVEFSTKDGDKKTEVDIDTDK</sequence>
<dbReference type="RefSeq" id="WP_140959041.1">
    <property type="nucleotide sequence ID" value="NZ_VEVQ02000001.1"/>
</dbReference>